<dbReference type="STRING" id="703135.A0A2A9NWG1"/>
<sequence length="817" mass="91893">MHILTDTYDKGLHTEDPLGSLLEALTIDNFRSARNNEGKVNLIKDEIFSCQDWKQAAQQWLDLTFPIEARGKERLLVDHATFKTFVAFQLELKTGIDAARNYLVKFCRSKNYPYALDPVVSKRRPPEIPPPRRKRRNKRRNKGSRKQHALSAGVKSSCVETNSQLPPCTLGVPPCGSKEEVCSGNTHAPPGQEDHSRLNLAPYFVEHEATHLPTSNQHGAHTSWRLGVDSSREIYPVAQDVLMGAPEPHLGLQAKLSYPGVPYSNQGMPFPGVNYEPADNWLYASQYDLSRDLYVEEEDEHTNACPSGDICNVCQPSSLQDKEKPPLTIYPPIWAQSRQELCESFGWFRSYQGGVYYNRDIVKGYLLGGFSASRDRFEHDGRLIISHGGGKAASIHHYKGHSTTQLADDQLAQDKSVRALLRTYRESRPLVLVIDNKYALFPYDLSSKNVGYAVLGFYTIAHAWAEYQTARNERGCVIRYKFAFQWCDGQDQPWWIQDVAKDLPASSPQDVFSRPTRRTPVKVSEQPLDVIKRPPVPQHIYRLCYFCREQSPKVYAQGWACLNAECPLFWTTGCYGQRLPEILSYNRAFLKYMRPFTLPISLANGLKPGQPDSSNCTGIITTYASTRGWHCDLCGINGRSGSAPNATSWSLADQLLFTELNPGGEPYQYVGGTDNTIPFDRAPSAVVAARKLIQSRVSKALNRPLDFNEVLSAAYMERQRMAFHSDSERGLGPLVAGLSLGSPALMHFRLLAKYEPIREQRQIALSFVLRHGDILVMDGAQVQEYYEHTVVPSNFRIAATARYIGKEHSLPGVTPQI</sequence>
<dbReference type="Gene3D" id="2.60.120.590">
    <property type="entry name" value="Alpha-ketoglutarate-dependent dioxygenase AlkB-like"/>
    <property type="match status" value="1"/>
</dbReference>
<dbReference type="Proteomes" id="UP000242287">
    <property type="component" value="Unassembled WGS sequence"/>
</dbReference>
<dbReference type="InterPro" id="IPR037151">
    <property type="entry name" value="AlkB-like_sf"/>
</dbReference>
<feature type="binding site" evidence="1">
    <location>
        <position position="788"/>
    </location>
    <ligand>
        <name>2-oxoglutarate</name>
        <dbReference type="ChEBI" id="CHEBI:16810"/>
    </ligand>
</feature>
<gene>
    <name evidence="4" type="ORF">AMATHDRAFT_985</name>
</gene>
<dbReference type="InterPro" id="IPR032852">
    <property type="entry name" value="ALKBH2"/>
</dbReference>
<dbReference type="PANTHER" id="PTHR31573">
    <property type="entry name" value="ALPHA-KETOGLUTARATE-DEPENDENT DIOXYGENASE ALKB HOMOLOG 2"/>
    <property type="match status" value="1"/>
</dbReference>
<dbReference type="AlphaFoldDB" id="A0A2A9NWG1"/>
<dbReference type="GO" id="GO:0006307">
    <property type="term" value="P:DNA alkylation repair"/>
    <property type="evidence" value="ECO:0007669"/>
    <property type="project" value="TreeGrafter"/>
</dbReference>
<dbReference type="OrthoDB" id="2163491at2759"/>
<evidence type="ECO:0000259" key="3">
    <source>
        <dbReference type="Pfam" id="PF13532"/>
    </source>
</evidence>
<feature type="binding site" evidence="1">
    <location>
        <position position="715"/>
    </location>
    <ligand>
        <name>2-oxoglutarate</name>
        <dbReference type="ChEBI" id="CHEBI:16810"/>
    </ligand>
</feature>
<dbReference type="Pfam" id="PF13532">
    <property type="entry name" value="2OG-FeII_Oxy_2"/>
    <property type="match status" value="1"/>
</dbReference>
<reference evidence="4 5" key="1">
    <citation type="submission" date="2014-02" db="EMBL/GenBank/DDBJ databases">
        <title>Transposable element dynamics among asymbiotic and ectomycorrhizal Amanita fungi.</title>
        <authorList>
            <consortium name="DOE Joint Genome Institute"/>
            <person name="Hess J."/>
            <person name="Skrede I."/>
            <person name="Wolfe B."/>
            <person name="LaButti K."/>
            <person name="Ohm R.A."/>
            <person name="Grigoriev I.V."/>
            <person name="Pringle A."/>
        </authorList>
    </citation>
    <scope>NUCLEOTIDE SEQUENCE [LARGE SCALE GENOMIC DNA]</scope>
    <source>
        <strain evidence="4 5">SKay4041</strain>
    </source>
</reference>
<feature type="binding site" evidence="1">
    <location>
        <position position="724"/>
    </location>
    <ligand>
        <name>2-oxoglutarate</name>
        <dbReference type="ChEBI" id="CHEBI:16810"/>
    </ligand>
</feature>
<proteinExistence type="predicted"/>
<evidence type="ECO:0000256" key="1">
    <source>
        <dbReference type="PIRSR" id="PIRSR632852-1"/>
    </source>
</evidence>
<dbReference type="GO" id="GO:0008198">
    <property type="term" value="F:ferrous iron binding"/>
    <property type="evidence" value="ECO:0007669"/>
    <property type="project" value="TreeGrafter"/>
</dbReference>
<evidence type="ECO:0000256" key="2">
    <source>
        <dbReference type="SAM" id="MobiDB-lite"/>
    </source>
</evidence>
<dbReference type="GO" id="GO:0035516">
    <property type="term" value="F:broad specificity oxidative DNA demethylase activity"/>
    <property type="evidence" value="ECO:0007669"/>
    <property type="project" value="TreeGrafter"/>
</dbReference>
<feature type="domain" description="Alpha-ketoglutarate-dependent dioxygenase AlkB-like" evidence="3">
    <location>
        <begin position="662"/>
        <end position="792"/>
    </location>
</feature>
<keyword evidence="5" id="KW-1185">Reference proteome</keyword>
<feature type="region of interest" description="Disordered" evidence="2">
    <location>
        <begin position="118"/>
        <end position="156"/>
    </location>
</feature>
<evidence type="ECO:0000313" key="5">
    <source>
        <dbReference type="Proteomes" id="UP000242287"/>
    </source>
</evidence>
<name>A0A2A9NWG1_9AGAR</name>
<dbReference type="SUPFAM" id="SSF51197">
    <property type="entry name" value="Clavaminate synthase-like"/>
    <property type="match status" value="1"/>
</dbReference>
<dbReference type="EMBL" id="KZ301972">
    <property type="protein sequence ID" value="PFH53754.1"/>
    <property type="molecule type" value="Genomic_DNA"/>
</dbReference>
<evidence type="ECO:0000313" key="4">
    <source>
        <dbReference type="EMBL" id="PFH53754.1"/>
    </source>
</evidence>
<dbReference type="PANTHER" id="PTHR31573:SF4">
    <property type="entry name" value="FE2OG DIOXYGENASE DOMAIN-CONTAINING PROTEIN"/>
    <property type="match status" value="1"/>
</dbReference>
<dbReference type="InterPro" id="IPR027450">
    <property type="entry name" value="AlkB-like"/>
</dbReference>
<accession>A0A2A9NWG1</accession>
<feature type="compositionally biased region" description="Basic residues" evidence="2">
    <location>
        <begin position="131"/>
        <end position="148"/>
    </location>
</feature>
<protein>
    <recommendedName>
        <fullName evidence="3">Alpha-ketoglutarate-dependent dioxygenase AlkB-like domain-containing protein</fullName>
    </recommendedName>
</protein>
<dbReference type="GO" id="GO:0051747">
    <property type="term" value="F:cytosine C-5 DNA demethylase activity"/>
    <property type="evidence" value="ECO:0007669"/>
    <property type="project" value="TreeGrafter"/>
</dbReference>
<organism evidence="4 5">
    <name type="scientific">Amanita thiersii Skay4041</name>
    <dbReference type="NCBI Taxonomy" id="703135"/>
    <lineage>
        <taxon>Eukaryota</taxon>
        <taxon>Fungi</taxon>
        <taxon>Dikarya</taxon>
        <taxon>Basidiomycota</taxon>
        <taxon>Agaricomycotina</taxon>
        <taxon>Agaricomycetes</taxon>
        <taxon>Agaricomycetidae</taxon>
        <taxon>Agaricales</taxon>
        <taxon>Pluteineae</taxon>
        <taxon>Amanitaceae</taxon>
        <taxon>Amanita</taxon>
    </lineage>
</organism>